<proteinExistence type="predicted"/>
<name>A0A4R4DZB0_9BACL</name>
<comment type="caution">
    <text evidence="2">The sequence shown here is derived from an EMBL/GenBank/DDBJ whole genome shotgun (WGS) entry which is preliminary data.</text>
</comment>
<keyword evidence="1" id="KW-1133">Transmembrane helix</keyword>
<evidence type="ECO:0000313" key="3">
    <source>
        <dbReference type="Proteomes" id="UP000295418"/>
    </source>
</evidence>
<dbReference type="NCBIfam" id="NF033232">
    <property type="entry name" value="small_YtzI"/>
    <property type="match status" value="1"/>
</dbReference>
<sequence length="55" mass="6379">MDYKTIIIVLIVSLIIAGLVLWLTIYVTNKAYARKWELDDPEDNNHVIVEHKPNS</sequence>
<evidence type="ECO:0000313" key="2">
    <source>
        <dbReference type="EMBL" id="TCZ69677.1"/>
    </source>
</evidence>
<protein>
    <submittedName>
        <fullName evidence="2">YtzI protein</fullName>
    </submittedName>
</protein>
<dbReference type="Proteomes" id="UP000295418">
    <property type="component" value="Unassembled WGS sequence"/>
</dbReference>
<keyword evidence="1" id="KW-0472">Membrane</keyword>
<dbReference type="InterPro" id="IPR047753">
    <property type="entry name" value="YtzI-like"/>
</dbReference>
<keyword evidence="1" id="KW-0812">Transmembrane</keyword>
<feature type="transmembrane region" description="Helical" evidence="1">
    <location>
        <begin position="6"/>
        <end position="27"/>
    </location>
</feature>
<dbReference type="AlphaFoldDB" id="A0A4R4DZB0"/>
<evidence type="ECO:0000256" key="1">
    <source>
        <dbReference type="SAM" id="Phobius"/>
    </source>
</evidence>
<keyword evidence="3" id="KW-1185">Reference proteome</keyword>
<organism evidence="2 3">
    <name type="scientific">Paenibacillus albiflavus</name>
    <dbReference type="NCBI Taxonomy" id="2545760"/>
    <lineage>
        <taxon>Bacteria</taxon>
        <taxon>Bacillati</taxon>
        <taxon>Bacillota</taxon>
        <taxon>Bacilli</taxon>
        <taxon>Bacillales</taxon>
        <taxon>Paenibacillaceae</taxon>
        <taxon>Paenibacillus</taxon>
    </lineage>
</organism>
<gene>
    <name evidence="2" type="primary">ytzI</name>
    <name evidence="2" type="ORF">E0485_23645</name>
</gene>
<dbReference type="EMBL" id="SKFG01000048">
    <property type="protein sequence ID" value="TCZ69677.1"/>
    <property type="molecule type" value="Genomic_DNA"/>
</dbReference>
<reference evidence="2 3" key="1">
    <citation type="submission" date="2019-03" db="EMBL/GenBank/DDBJ databases">
        <authorList>
            <person name="Kim M.K.M."/>
        </authorList>
    </citation>
    <scope>NUCLEOTIDE SEQUENCE [LARGE SCALE GENOMIC DNA]</scope>
    <source>
        <strain evidence="2 3">18JY21-1</strain>
    </source>
</reference>
<accession>A0A4R4DZB0</accession>